<evidence type="ECO:0000256" key="1">
    <source>
        <dbReference type="ARBA" id="ARBA00038158"/>
    </source>
</evidence>
<dbReference type="AlphaFoldDB" id="A0AAN6QD76"/>
<dbReference type="Proteomes" id="UP001302812">
    <property type="component" value="Unassembled WGS sequence"/>
</dbReference>
<keyword evidence="2" id="KW-0489">Methyltransferase</keyword>
<accession>A0AAN6QD76</accession>
<dbReference type="GeneID" id="89933807"/>
<keyword evidence="2" id="KW-0808">Transferase</keyword>
<dbReference type="InterPro" id="IPR029063">
    <property type="entry name" value="SAM-dependent_MTases_sf"/>
</dbReference>
<evidence type="ECO:0000313" key="3">
    <source>
        <dbReference type="Proteomes" id="UP001302812"/>
    </source>
</evidence>
<dbReference type="Pfam" id="PF13489">
    <property type="entry name" value="Methyltransf_23"/>
    <property type="match status" value="1"/>
</dbReference>
<dbReference type="EMBL" id="MU853366">
    <property type="protein sequence ID" value="KAK4108018.1"/>
    <property type="molecule type" value="Genomic_DNA"/>
</dbReference>
<sequence>MPSVLAMSTTPRNLTRSDTTSLCVDTQDYLVICERAFPNPKYGWSWCAVDDESLVMSDKRLDFRYLQDNFHLYQAPIEPTRVLDLKAASGYWADKVALVNGSATVLGIDIAPVQYATEPNCYFEFHNVNWEWARAPGSFDLIRGSKLLGNVKDWPSLFRSAYKCLMPGGFLELYDPLFSYLSASDDGELSWKSVSRQACELGKKTSCSFAIAPGMYTRHMVRAGFVDIQEKWESADVTKYELHDVESMLRLLWYLEGVDDQEIWARLGDWRSRLTSEADSVRVRQVAVLGRKPFDGEITLASEG</sequence>
<dbReference type="GO" id="GO:0032259">
    <property type="term" value="P:methylation"/>
    <property type="evidence" value="ECO:0007669"/>
    <property type="project" value="UniProtKB-KW"/>
</dbReference>
<name>A0AAN6QD76_9PEZI</name>
<comment type="caution">
    <text evidence="2">The sequence shown here is derived from an EMBL/GenBank/DDBJ whole genome shotgun (WGS) entry which is preliminary data.</text>
</comment>
<reference evidence="2" key="2">
    <citation type="submission" date="2023-05" db="EMBL/GenBank/DDBJ databases">
        <authorList>
            <consortium name="Lawrence Berkeley National Laboratory"/>
            <person name="Steindorff A."/>
            <person name="Hensen N."/>
            <person name="Bonometti L."/>
            <person name="Westerberg I."/>
            <person name="Brannstrom I.O."/>
            <person name="Guillou S."/>
            <person name="Cros-Aarteil S."/>
            <person name="Calhoun S."/>
            <person name="Haridas S."/>
            <person name="Kuo A."/>
            <person name="Mondo S."/>
            <person name="Pangilinan J."/>
            <person name="Riley R."/>
            <person name="Labutti K."/>
            <person name="Andreopoulos B."/>
            <person name="Lipzen A."/>
            <person name="Chen C."/>
            <person name="Yanf M."/>
            <person name="Daum C."/>
            <person name="Ng V."/>
            <person name="Clum A."/>
            <person name="Ohm R."/>
            <person name="Martin F."/>
            <person name="Silar P."/>
            <person name="Natvig D."/>
            <person name="Lalanne C."/>
            <person name="Gautier V."/>
            <person name="Ament-Velasquez S.L."/>
            <person name="Kruys A."/>
            <person name="Hutchinson M.I."/>
            <person name="Powell A.J."/>
            <person name="Barry K."/>
            <person name="Miller A.N."/>
            <person name="Grigoriev I.V."/>
            <person name="Debuchy R."/>
            <person name="Gladieux P."/>
            <person name="Thoren M.H."/>
            <person name="Johannesson H."/>
        </authorList>
    </citation>
    <scope>NUCLEOTIDE SEQUENCE</scope>
    <source>
        <strain evidence="2">CBS 508.74</strain>
    </source>
</reference>
<dbReference type="GO" id="GO:0008168">
    <property type="term" value="F:methyltransferase activity"/>
    <property type="evidence" value="ECO:0007669"/>
    <property type="project" value="UniProtKB-KW"/>
</dbReference>
<organism evidence="2 3">
    <name type="scientific">Canariomyces notabilis</name>
    <dbReference type="NCBI Taxonomy" id="2074819"/>
    <lineage>
        <taxon>Eukaryota</taxon>
        <taxon>Fungi</taxon>
        <taxon>Dikarya</taxon>
        <taxon>Ascomycota</taxon>
        <taxon>Pezizomycotina</taxon>
        <taxon>Sordariomycetes</taxon>
        <taxon>Sordariomycetidae</taxon>
        <taxon>Sordariales</taxon>
        <taxon>Chaetomiaceae</taxon>
        <taxon>Canariomyces</taxon>
    </lineage>
</organism>
<protein>
    <submittedName>
        <fullName evidence="2">S-adenosyl-L-methionine-dependent methyltransferase</fullName>
    </submittedName>
</protein>
<dbReference type="SUPFAM" id="SSF53335">
    <property type="entry name" value="S-adenosyl-L-methionine-dependent methyltransferases"/>
    <property type="match status" value="1"/>
</dbReference>
<gene>
    <name evidence="2" type="ORF">N656DRAFT_449645</name>
</gene>
<dbReference type="RefSeq" id="XP_064665588.1">
    <property type="nucleotide sequence ID" value="XM_064809683.1"/>
</dbReference>
<dbReference type="PANTHER" id="PTHR43591">
    <property type="entry name" value="METHYLTRANSFERASE"/>
    <property type="match status" value="1"/>
</dbReference>
<reference evidence="2" key="1">
    <citation type="journal article" date="2023" name="Mol. Phylogenet. Evol.">
        <title>Genome-scale phylogeny and comparative genomics of the fungal order Sordariales.</title>
        <authorList>
            <person name="Hensen N."/>
            <person name="Bonometti L."/>
            <person name="Westerberg I."/>
            <person name="Brannstrom I.O."/>
            <person name="Guillou S."/>
            <person name="Cros-Aarteil S."/>
            <person name="Calhoun S."/>
            <person name="Haridas S."/>
            <person name="Kuo A."/>
            <person name="Mondo S."/>
            <person name="Pangilinan J."/>
            <person name="Riley R."/>
            <person name="LaButti K."/>
            <person name="Andreopoulos B."/>
            <person name="Lipzen A."/>
            <person name="Chen C."/>
            <person name="Yan M."/>
            <person name="Daum C."/>
            <person name="Ng V."/>
            <person name="Clum A."/>
            <person name="Steindorff A."/>
            <person name="Ohm R.A."/>
            <person name="Martin F."/>
            <person name="Silar P."/>
            <person name="Natvig D.O."/>
            <person name="Lalanne C."/>
            <person name="Gautier V."/>
            <person name="Ament-Velasquez S.L."/>
            <person name="Kruys A."/>
            <person name="Hutchinson M.I."/>
            <person name="Powell A.J."/>
            <person name="Barry K."/>
            <person name="Miller A.N."/>
            <person name="Grigoriev I.V."/>
            <person name="Debuchy R."/>
            <person name="Gladieux P."/>
            <person name="Hiltunen Thoren M."/>
            <person name="Johannesson H."/>
        </authorList>
    </citation>
    <scope>NUCLEOTIDE SEQUENCE</scope>
    <source>
        <strain evidence="2">CBS 508.74</strain>
    </source>
</reference>
<keyword evidence="3" id="KW-1185">Reference proteome</keyword>
<comment type="similarity">
    <text evidence="1">Belongs to the methyltransferase superfamily. LaeA methyltransferase family.</text>
</comment>
<proteinExistence type="inferred from homology"/>
<evidence type="ECO:0000313" key="2">
    <source>
        <dbReference type="EMBL" id="KAK4108018.1"/>
    </source>
</evidence>
<dbReference type="Gene3D" id="3.40.50.150">
    <property type="entry name" value="Vaccinia Virus protein VP39"/>
    <property type="match status" value="1"/>
</dbReference>
<dbReference type="PANTHER" id="PTHR43591:SF24">
    <property type="entry name" value="2-METHOXY-6-POLYPRENYL-1,4-BENZOQUINOL METHYLASE, MITOCHONDRIAL"/>
    <property type="match status" value="1"/>
</dbReference>